<evidence type="ECO:0000256" key="1">
    <source>
        <dbReference type="SAM" id="Phobius"/>
    </source>
</evidence>
<keyword evidence="1" id="KW-0812">Transmembrane</keyword>
<comment type="caution">
    <text evidence="2">The sequence shown here is derived from an EMBL/GenBank/DDBJ whole genome shotgun (WGS) entry which is preliminary data.</text>
</comment>
<feature type="transmembrane region" description="Helical" evidence="1">
    <location>
        <begin position="97"/>
        <end position="122"/>
    </location>
</feature>
<feature type="transmembrane region" description="Helical" evidence="1">
    <location>
        <begin position="58"/>
        <end position="77"/>
    </location>
</feature>
<evidence type="ECO:0000313" key="2">
    <source>
        <dbReference type="EMBL" id="MEQ2456254.1"/>
    </source>
</evidence>
<dbReference type="EMBL" id="JBBMFT010000003">
    <property type="protein sequence ID" value="MEQ2456254.1"/>
    <property type="molecule type" value="Genomic_DNA"/>
</dbReference>
<reference evidence="2 3" key="1">
    <citation type="submission" date="2024-03" db="EMBL/GenBank/DDBJ databases">
        <title>Human intestinal bacterial collection.</title>
        <authorList>
            <person name="Pauvert C."/>
            <person name="Hitch T.C.A."/>
            <person name="Clavel T."/>
        </authorList>
    </citation>
    <scope>NUCLEOTIDE SEQUENCE [LARGE SCALE GENOMIC DNA]</scope>
    <source>
        <strain evidence="2 3">CLA-AP-H34</strain>
    </source>
</reference>
<keyword evidence="1" id="KW-1133">Transmembrane helix</keyword>
<gene>
    <name evidence="2" type="ORF">WMO45_06940</name>
</gene>
<protein>
    <submittedName>
        <fullName evidence="2">GntP family permease</fullName>
    </submittedName>
</protein>
<accession>A0ABV1ENT0</accession>
<organism evidence="2 3">
    <name type="scientific">Flavonifractor hominis</name>
    <dbReference type="NCBI Taxonomy" id="3133178"/>
    <lineage>
        <taxon>Bacteria</taxon>
        <taxon>Bacillati</taxon>
        <taxon>Bacillota</taxon>
        <taxon>Clostridia</taxon>
        <taxon>Eubacteriales</taxon>
        <taxon>Oscillospiraceae</taxon>
        <taxon>Flavonifractor</taxon>
    </lineage>
</organism>
<dbReference type="PANTHER" id="PTHR30354:SF11">
    <property type="entry name" value="PERMEASE"/>
    <property type="match status" value="1"/>
</dbReference>
<keyword evidence="1" id="KW-0472">Membrane</keyword>
<proteinExistence type="predicted"/>
<feature type="transmembrane region" description="Helical" evidence="1">
    <location>
        <begin position="174"/>
        <end position="193"/>
    </location>
</feature>
<feature type="transmembrane region" description="Helical" evidence="1">
    <location>
        <begin position="26"/>
        <end position="46"/>
    </location>
</feature>
<feature type="transmembrane region" description="Helical" evidence="1">
    <location>
        <begin position="231"/>
        <end position="249"/>
    </location>
</feature>
<name>A0ABV1ENT0_9FIRM</name>
<evidence type="ECO:0000313" key="3">
    <source>
        <dbReference type="Proteomes" id="UP001440599"/>
    </source>
</evidence>
<feature type="transmembrane region" description="Helical" evidence="1">
    <location>
        <begin position="134"/>
        <end position="154"/>
    </location>
</feature>
<dbReference type="InterPro" id="IPR003474">
    <property type="entry name" value="Glcn_transporter"/>
</dbReference>
<dbReference type="PANTHER" id="PTHR30354">
    <property type="entry name" value="GNT FAMILY GLUCONATE TRANSPORTER"/>
    <property type="match status" value="1"/>
</dbReference>
<dbReference type="Proteomes" id="UP001440599">
    <property type="component" value="Unassembled WGS sequence"/>
</dbReference>
<keyword evidence="3" id="KW-1185">Reference proteome</keyword>
<dbReference type="Pfam" id="PF02447">
    <property type="entry name" value="GntP_permease"/>
    <property type="match status" value="1"/>
</dbReference>
<feature type="transmembrane region" description="Helical" evidence="1">
    <location>
        <begin position="417"/>
        <end position="440"/>
    </location>
</feature>
<sequence length="441" mass="46133">MLLFWFVLSVVLLILMISKLKVHAFLSLLLVSVFFGLCAGIPLAELPDIIAGGFGSTMTSIGIVIVCGVVIGTFLEYTGGAQKIADAILKVIGIKRATYATSITGAFVSIPVFCDSGFVILNPIIKGISRRGKIPYAALVVALMAGLLCTHSFIPPTPGPVAAAALYGAEIGQVMFYGLIVSIPVVIVCSLWANSRFVKGAFPDVATESELDAQQEEEFHKVVAHAPSTPMSFIPVALPILIIILKSFFGDAEGNVVQQILNFVGTPWVALLIGTAICFLLPTKLDETVTNGWVAKSLENAAEIMCITAAAGGFAKVLQATTIGDTLTGLVLDAGLPAVFVPYLMAALINLAQGSATVALTTVGGILGPMLPSLGLNPVVATLATAAGSLSFCHTNSSYFWCVTKLGGLKLTQSYRLITLTSVIMGLVAMVVICILNVLLQ</sequence>
<feature type="transmembrane region" description="Helical" evidence="1">
    <location>
        <begin position="261"/>
        <end position="281"/>
    </location>
</feature>
<dbReference type="RefSeq" id="WP_349139841.1">
    <property type="nucleotide sequence ID" value="NZ_JBBMFT010000003.1"/>
</dbReference>